<protein>
    <submittedName>
        <fullName evidence="1">Uncharacterized protein</fullName>
    </submittedName>
</protein>
<evidence type="ECO:0000313" key="2">
    <source>
        <dbReference type="Proteomes" id="UP000317909"/>
    </source>
</evidence>
<dbReference type="KEGG" id="llh:I41_55670"/>
<gene>
    <name evidence="1" type="ORF">I41_55670</name>
</gene>
<reference evidence="1 2" key="1">
    <citation type="submission" date="2019-02" db="EMBL/GenBank/DDBJ databases">
        <title>Deep-cultivation of Planctomycetes and their phenomic and genomic characterization uncovers novel biology.</title>
        <authorList>
            <person name="Wiegand S."/>
            <person name="Jogler M."/>
            <person name="Boedeker C."/>
            <person name="Pinto D."/>
            <person name="Vollmers J."/>
            <person name="Rivas-Marin E."/>
            <person name="Kohn T."/>
            <person name="Peeters S.H."/>
            <person name="Heuer A."/>
            <person name="Rast P."/>
            <person name="Oberbeckmann S."/>
            <person name="Bunk B."/>
            <person name="Jeske O."/>
            <person name="Meyerdierks A."/>
            <person name="Storesund J.E."/>
            <person name="Kallscheuer N."/>
            <person name="Luecker S."/>
            <person name="Lage O.M."/>
            <person name="Pohl T."/>
            <person name="Merkel B.J."/>
            <person name="Hornburger P."/>
            <person name="Mueller R.-W."/>
            <person name="Bruemmer F."/>
            <person name="Labrenz M."/>
            <person name="Spormann A.M."/>
            <person name="Op den Camp H."/>
            <person name="Overmann J."/>
            <person name="Amann R."/>
            <person name="Jetten M.S.M."/>
            <person name="Mascher T."/>
            <person name="Medema M.H."/>
            <person name="Devos D.P."/>
            <person name="Kaster A.-K."/>
            <person name="Ovreas L."/>
            <person name="Rohde M."/>
            <person name="Galperin M.Y."/>
            <person name="Jogler C."/>
        </authorList>
    </citation>
    <scope>NUCLEOTIDE SEQUENCE [LARGE SCALE GENOMIC DNA]</scope>
    <source>
        <strain evidence="1 2">I41</strain>
    </source>
</reference>
<name>A0A517U6Q8_9BACT</name>
<evidence type="ECO:0000313" key="1">
    <source>
        <dbReference type="EMBL" id="QDT76317.1"/>
    </source>
</evidence>
<dbReference type="EMBL" id="CP036339">
    <property type="protein sequence ID" value="QDT76317.1"/>
    <property type="molecule type" value="Genomic_DNA"/>
</dbReference>
<proteinExistence type="predicted"/>
<dbReference type="Proteomes" id="UP000317909">
    <property type="component" value="Chromosome"/>
</dbReference>
<accession>A0A517U6Q8</accession>
<sequence length="34" mass="3855">MAANGVGFFLPLGSRFALESYRWQMEPDALPLRL</sequence>
<dbReference type="AlphaFoldDB" id="A0A517U6Q8"/>
<keyword evidence="2" id="KW-1185">Reference proteome</keyword>
<organism evidence="1 2">
    <name type="scientific">Lacipirellula limnantheis</name>
    <dbReference type="NCBI Taxonomy" id="2528024"/>
    <lineage>
        <taxon>Bacteria</taxon>
        <taxon>Pseudomonadati</taxon>
        <taxon>Planctomycetota</taxon>
        <taxon>Planctomycetia</taxon>
        <taxon>Pirellulales</taxon>
        <taxon>Lacipirellulaceae</taxon>
        <taxon>Lacipirellula</taxon>
    </lineage>
</organism>